<comment type="caution">
    <text evidence="3">The sequence shown here is derived from an EMBL/GenBank/DDBJ whole genome shotgun (WGS) entry which is preliminary data.</text>
</comment>
<accession>A0A7J3M136</accession>
<organism evidence="3">
    <name type="scientific">Archaeoglobus fulgidus</name>
    <dbReference type="NCBI Taxonomy" id="2234"/>
    <lineage>
        <taxon>Archaea</taxon>
        <taxon>Methanobacteriati</taxon>
        <taxon>Methanobacteriota</taxon>
        <taxon>Archaeoglobi</taxon>
        <taxon>Archaeoglobales</taxon>
        <taxon>Archaeoglobaceae</taxon>
        <taxon>Archaeoglobus</taxon>
    </lineage>
</organism>
<dbReference type="InterPro" id="IPR002878">
    <property type="entry name" value="ChsH2_C"/>
</dbReference>
<feature type="domain" description="ChsH2 rubredoxin-like zinc ribbon" evidence="2">
    <location>
        <begin position="51"/>
        <end position="85"/>
    </location>
</feature>
<dbReference type="InterPro" id="IPR052513">
    <property type="entry name" value="Thioester_dehydratase-like"/>
</dbReference>
<feature type="domain" description="ChsH2 C-terminal OB-fold" evidence="1">
    <location>
        <begin position="88"/>
        <end position="159"/>
    </location>
</feature>
<dbReference type="EMBL" id="DSYZ01000040">
    <property type="protein sequence ID" value="HGT82428.1"/>
    <property type="molecule type" value="Genomic_DNA"/>
</dbReference>
<name>A0A7J3M136_ARCFL</name>
<dbReference type="Pfam" id="PF12172">
    <property type="entry name" value="zf-ChsH2"/>
    <property type="match status" value="1"/>
</dbReference>
<dbReference type="Pfam" id="PF01796">
    <property type="entry name" value="OB_ChsH2_C"/>
    <property type="match status" value="1"/>
</dbReference>
<gene>
    <name evidence="3" type="ORF">ENT52_01705</name>
</gene>
<dbReference type="InterPro" id="IPR012340">
    <property type="entry name" value="NA-bd_OB-fold"/>
</dbReference>
<reference evidence="3" key="1">
    <citation type="journal article" date="2020" name="mSystems">
        <title>Genome- and Community-Level Interaction Insights into Carbon Utilization and Element Cycling Functions of Hydrothermarchaeota in Hydrothermal Sediment.</title>
        <authorList>
            <person name="Zhou Z."/>
            <person name="Liu Y."/>
            <person name="Xu W."/>
            <person name="Pan J."/>
            <person name="Luo Z.H."/>
            <person name="Li M."/>
        </authorList>
    </citation>
    <scope>NUCLEOTIDE SEQUENCE [LARGE SCALE GENOMIC DNA]</scope>
    <source>
        <strain evidence="3">SpSt-587</strain>
    </source>
</reference>
<dbReference type="PANTHER" id="PTHR34075:SF4">
    <property type="entry name" value="DUF35 DOMAIN-CONTAINING PROTEIN"/>
    <property type="match status" value="1"/>
</dbReference>
<evidence type="ECO:0000313" key="3">
    <source>
        <dbReference type="EMBL" id="HGT82428.1"/>
    </source>
</evidence>
<dbReference type="PANTHER" id="PTHR34075">
    <property type="entry name" value="BLR3430 PROTEIN"/>
    <property type="match status" value="1"/>
</dbReference>
<evidence type="ECO:0000259" key="2">
    <source>
        <dbReference type="Pfam" id="PF12172"/>
    </source>
</evidence>
<dbReference type="InterPro" id="IPR022002">
    <property type="entry name" value="ChsH2_Znr"/>
</dbReference>
<evidence type="ECO:0000259" key="1">
    <source>
        <dbReference type="Pfam" id="PF01796"/>
    </source>
</evidence>
<dbReference type="AlphaFoldDB" id="A0A7J3M136"/>
<protein>
    <submittedName>
        <fullName evidence="3">Zn-ribbon domain-containing OB-fold protein</fullName>
    </submittedName>
</protein>
<sequence length="175" mass="19929">MLGEGLCSSTPSRSCLQKRSWGEKMGDVMEFEVWWRIPFRHYAGVHATKFFEGLKNKKIFGVRCPKCKRVLVPPRAFCERCFVETDEWVEVKDEGVVETLSVTYMKFTGLPEPPYAVGVVKLDGADTGILCYLGGIDLSDWKKVHETFKPGTRVKAVWKDVPEGKITDILYFKVV</sequence>
<dbReference type="Gene3D" id="6.10.30.10">
    <property type="match status" value="1"/>
</dbReference>
<proteinExistence type="predicted"/>
<dbReference type="SUPFAM" id="SSF50249">
    <property type="entry name" value="Nucleic acid-binding proteins"/>
    <property type="match status" value="1"/>
</dbReference>